<gene>
    <name evidence="2" type="ORF">ColSpa_12209</name>
</gene>
<accession>A0AA37PGR8</accession>
<dbReference type="Proteomes" id="UP001055115">
    <property type="component" value="Unassembled WGS sequence"/>
</dbReference>
<feature type="compositionally biased region" description="Basic and acidic residues" evidence="1">
    <location>
        <begin position="184"/>
        <end position="193"/>
    </location>
</feature>
<dbReference type="EMBL" id="BQXU01000059">
    <property type="protein sequence ID" value="GKT52028.1"/>
    <property type="molecule type" value="Genomic_DNA"/>
</dbReference>
<comment type="caution">
    <text evidence="2">The sequence shown here is derived from an EMBL/GenBank/DDBJ whole genome shotgun (WGS) entry which is preliminary data.</text>
</comment>
<feature type="region of interest" description="Disordered" evidence="1">
    <location>
        <begin position="162"/>
        <end position="199"/>
    </location>
</feature>
<reference evidence="2 3" key="1">
    <citation type="submission" date="2022-03" db="EMBL/GenBank/DDBJ databases">
        <title>Genome data of Colletotrichum spp.</title>
        <authorList>
            <person name="Utami Y.D."/>
            <person name="Hiruma K."/>
        </authorList>
    </citation>
    <scope>NUCLEOTIDE SEQUENCE [LARGE SCALE GENOMIC DNA]</scope>
    <source>
        <strain evidence="2 3">MAFF 239500</strain>
    </source>
</reference>
<evidence type="ECO:0000313" key="2">
    <source>
        <dbReference type="EMBL" id="GKT52028.1"/>
    </source>
</evidence>
<keyword evidence="3" id="KW-1185">Reference proteome</keyword>
<evidence type="ECO:0000256" key="1">
    <source>
        <dbReference type="SAM" id="MobiDB-lite"/>
    </source>
</evidence>
<evidence type="ECO:0000313" key="3">
    <source>
        <dbReference type="Proteomes" id="UP001055115"/>
    </source>
</evidence>
<name>A0AA37PGR8_9PEZI</name>
<dbReference type="RefSeq" id="XP_049134378.1">
    <property type="nucleotide sequence ID" value="XM_049278421.1"/>
</dbReference>
<dbReference type="AlphaFoldDB" id="A0AA37PGR8"/>
<proteinExistence type="predicted"/>
<protein>
    <submittedName>
        <fullName evidence="2">Uncharacterized protein</fullName>
    </submittedName>
</protein>
<sequence length="199" mass="22123">MDVPQLTPNARADNLTARLVAIIIHEMTICISRWREYAASKDAQLQQLYRENQQDKARIEAQCQTIHAQDERIRRLELEMFPIEMSPMELSCGTVSPAAFSMSLQGSETPNSVVDLQAGLVDKTFGDALKETYGQASDDGNASIRDDVFAPLLALAMTAAEDTTGRAAEARESPQTESKSPMKRHMEEEDAASKRVRYT</sequence>
<dbReference type="GeneID" id="73333011"/>
<organism evidence="2 3">
    <name type="scientific">Colletotrichum spaethianum</name>
    <dbReference type="NCBI Taxonomy" id="700344"/>
    <lineage>
        <taxon>Eukaryota</taxon>
        <taxon>Fungi</taxon>
        <taxon>Dikarya</taxon>
        <taxon>Ascomycota</taxon>
        <taxon>Pezizomycotina</taxon>
        <taxon>Sordariomycetes</taxon>
        <taxon>Hypocreomycetidae</taxon>
        <taxon>Glomerellales</taxon>
        <taxon>Glomerellaceae</taxon>
        <taxon>Colletotrichum</taxon>
        <taxon>Colletotrichum spaethianum species complex</taxon>
    </lineage>
</organism>